<accession>A0A7T7KJV6</accession>
<evidence type="ECO:0000313" key="4">
    <source>
        <dbReference type="Proteomes" id="UP000596083"/>
    </source>
</evidence>
<keyword evidence="1" id="KW-0812">Transmembrane</keyword>
<gene>
    <name evidence="3" type="ORF">JET14_11895</name>
</gene>
<dbReference type="Pfam" id="PF24801">
    <property type="entry name" value="FNIII-A_GpJ"/>
    <property type="match status" value="1"/>
</dbReference>
<evidence type="ECO:0000256" key="1">
    <source>
        <dbReference type="SAM" id="Phobius"/>
    </source>
</evidence>
<protein>
    <submittedName>
        <fullName evidence="3">Phage tail protein</fullName>
    </submittedName>
</protein>
<reference evidence="3 4" key="1">
    <citation type="submission" date="2020-12" db="EMBL/GenBank/DDBJ databases">
        <authorList>
            <person name="Zheng R.K."/>
            <person name="Sun C.M."/>
        </authorList>
    </citation>
    <scope>NUCLEOTIDE SEQUENCE [LARGE SCALE GENOMIC DNA]</scope>
    <source>
        <strain evidence="3 4">ZRK001</strain>
    </source>
</reference>
<dbReference type="PROSITE" id="PS50853">
    <property type="entry name" value="FN3"/>
    <property type="match status" value="1"/>
</dbReference>
<dbReference type="Proteomes" id="UP000596083">
    <property type="component" value="Chromosome"/>
</dbReference>
<feature type="transmembrane region" description="Helical" evidence="1">
    <location>
        <begin position="126"/>
        <end position="144"/>
    </location>
</feature>
<dbReference type="InterPro" id="IPR003961">
    <property type="entry name" value="FN3_dom"/>
</dbReference>
<keyword evidence="1" id="KW-0472">Membrane</keyword>
<feature type="transmembrane region" description="Helical" evidence="1">
    <location>
        <begin position="92"/>
        <end position="114"/>
    </location>
</feature>
<sequence>MTGLVQLTTAPVIDPGSARLDMTVPAGATIDEMITLGLPALAAVDRRHLRITLVSAESMMPVAREYWRHVRPKPGVRVVIRVVPGKNAVRSILMVVVSIAAFALAPAIAGAFGFTAGTAGFGLVKGLITAGLTAIASLAINALIPPPKTNDGEKRDTFQVSGWRNRVPTDSDPVPMLFGTHRVAPVFAATTYTEIVGDEQFVRGLFTFGYGPLSLSDIRIGETSIDEYDEVEIETRAGSAGDEPVTLYPRQVIEEATGIELVRPLPRDDAGEVIDGEPAEEKPVTRATALDSASCSVIIAMPSGLFDVDDGGNVRQRTVSVRIRQRPVGSPDWQDVATLDITAAKRETFFRQHSWDFPNRGKYEIEVTRMTDEQTSTRVSDRVTLAAIQSIRPEYPINFGKPLCLLAMRIKATYQLNGALDSVNALAARIAEVGELANVSNPAAAFVKALTGPCNPYPVPAASIDMAAVTDWYDWCQSKGLKYDRLHDAAENLGEMLLAICAAGRATPRHDGVRWTVVIDRPDDLVIDHISPRNASDFQWSRTYFGPPHAFRVKFFDATNDYKPAERIVPWPGHAGPIDLTEQIEMPGKTDPAEIWREARRRQYELIYRPDSYRAMQSGAARVATRGDLVALSSDVLTRTQVSARVRAVQGALVALDEIVTMEAGKAYGIRFRHFADANDKVGVSLVRKVTTQEGRWQTLILEDASTMPLVGDLIHFGELETVSHLVKVKGIEPGQDFAATIHMIEAAPVIDDLTDAEVPPAWDGRVGGEIANYEVAPVAPRIASVVSGLSGTESENGLAILIAPGGGSAATLSSYRIEHRLSGGAWSSFTVPVANGGASIGGYVKGQTVDIRVYAIGGGGTEGPASGTVSVTIGADDPVLPGALNAASITAAGGLGFARVSLVTTADEATAALQLYRVPSGGMLDRDVHRTGAQVAVVPSSSVNLVDGDTTRVSLVNNGAFAGSDAWTPEGGWTIAGGKAAHAAGTADLISQAITLTAGKYYRMAFAVSGRSAGSVTPQLTGGTPGPGTARSANGYHLDRIQAGSGNDAMALAASTAFDGSIDDVVLFEESGASIPQGDYDYYIEPLNSDGAAGPVSGPFPVTIV</sequence>
<name>A0A7T7KJV6_9HYPH</name>
<proteinExistence type="predicted"/>
<feature type="domain" description="Fibronectin type-III" evidence="2">
    <location>
        <begin position="777"/>
        <end position="877"/>
    </location>
</feature>
<dbReference type="KEGG" id="mlut:JET14_11895"/>
<evidence type="ECO:0000313" key="3">
    <source>
        <dbReference type="EMBL" id="QQM29042.1"/>
    </source>
</evidence>
<dbReference type="AlphaFoldDB" id="A0A7T7KJV6"/>
<organism evidence="3 4">
    <name type="scientific">Martelella lutilitoris</name>
    <dbReference type="NCBI Taxonomy" id="2583532"/>
    <lineage>
        <taxon>Bacteria</taxon>
        <taxon>Pseudomonadati</taxon>
        <taxon>Pseudomonadota</taxon>
        <taxon>Alphaproteobacteria</taxon>
        <taxon>Hyphomicrobiales</taxon>
        <taxon>Aurantimonadaceae</taxon>
        <taxon>Martelella</taxon>
    </lineage>
</organism>
<dbReference type="EMBL" id="CP066786">
    <property type="protein sequence ID" value="QQM29042.1"/>
    <property type="molecule type" value="Genomic_DNA"/>
</dbReference>
<dbReference type="InterPro" id="IPR055385">
    <property type="entry name" value="GpJ_HDII-ins2"/>
</dbReference>
<evidence type="ECO:0000259" key="2">
    <source>
        <dbReference type="PROSITE" id="PS50853"/>
    </source>
</evidence>
<keyword evidence="1" id="KW-1133">Transmembrane helix</keyword>
<dbReference type="RefSeq" id="WP_200333751.1">
    <property type="nucleotide sequence ID" value="NZ_CP066786.1"/>
</dbReference>